<dbReference type="GeneID" id="83627912"/>
<dbReference type="Proteomes" id="UP001165663">
    <property type="component" value="Unassembled WGS sequence"/>
</dbReference>
<dbReference type="EMBL" id="BRXE01000114">
    <property type="protein sequence ID" value="GLB86063.1"/>
    <property type="molecule type" value="Genomic_DNA"/>
</dbReference>
<dbReference type="RefSeq" id="WP_236977807.1">
    <property type="nucleotide sequence ID" value="NZ_BRXE01000114.1"/>
</dbReference>
<dbReference type="EMBL" id="BRZI01000032">
    <property type="protein sequence ID" value="GLD31908.1"/>
    <property type="molecule type" value="Genomic_DNA"/>
</dbReference>
<protein>
    <submittedName>
        <fullName evidence="2">Uncharacterized protein</fullName>
    </submittedName>
</protein>
<proteinExistence type="predicted"/>
<accession>A0A9P3UZ93</accession>
<reference evidence="2" key="1">
    <citation type="submission" date="2022-08" db="EMBL/GenBank/DDBJ databases">
        <title>Mycobacterium kiyosense sp. nov., scotochromogenic slow-glowing species isolated from respiratory specimens.</title>
        <authorList>
            <person name="Fukano H."/>
            <person name="Kazumi Y."/>
            <person name="Sakagami N."/>
            <person name="Ato M."/>
            <person name="Mitarai S."/>
            <person name="Hoshino Y."/>
        </authorList>
    </citation>
    <scope>NUCLEOTIDE SEQUENCE</scope>
    <source>
        <strain evidence="2">1413</strain>
        <strain evidence="1">SRL2020-028</strain>
    </source>
</reference>
<name>A0A9P3UZ93_9MYCO</name>
<evidence type="ECO:0000313" key="2">
    <source>
        <dbReference type="EMBL" id="GLD31908.1"/>
    </source>
</evidence>
<evidence type="ECO:0000313" key="1">
    <source>
        <dbReference type="EMBL" id="GLB86063.1"/>
    </source>
</evidence>
<comment type="caution">
    <text evidence="2">The sequence shown here is derived from an EMBL/GenBank/DDBJ whole genome shotgun (WGS) entry which is preliminary data.</text>
</comment>
<dbReference type="Proteomes" id="UP001064782">
    <property type="component" value="Unassembled WGS sequence"/>
</dbReference>
<gene>
    <name evidence="2" type="ORF">Mkiyose1413_37910</name>
    <name evidence="1" type="ORF">SRL2020028_53190</name>
</gene>
<sequence>MNTQYYLQKIPVEAVEPGYSLAIRDAVRTGGAKFRLFQVEGIEVSRRGGQPVTVTLTSDTAATLQYEAGTPVVRLFGICARAAS</sequence>
<evidence type="ECO:0000313" key="3">
    <source>
        <dbReference type="Proteomes" id="UP001064782"/>
    </source>
</evidence>
<organism evidence="2 3">
    <name type="scientific">Mycobacterium kiyosense</name>
    <dbReference type="NCBI Taxonomy" id="2871094"/>
    <lineage>
        <taxon>Bacteria</taxon>
        <taxon>Bacillati</taxon>
        <taxon>Actinomycetota</taxon>
        <taxon>Actinomycetes</taxon>
        <taxon>Mycobacteriales</taxon>
        <taxon>Mycobacteriaceae</taxon>
        <taxon>Mycobacterium</taxon>
    </lineage>
</organism>
<keyword evidence="3" id="KW-1185">Reference proteome</keyword>
<dbReference type="AlphaFoldDB" id="A0A9P3UZ93"/>